<dbReference type="CDD" id="cd01561">
    <property type="entry name" value="CBS_like"/>
    <property type="match status" value="1"/>
</dbReference>
<comment type="cofactor">
    <cofactor evidence="1">
        <name>pyridoxal 5'-phosphate</name>
        <dbReference type="ChEBI" id="CHEBI:597326"/>
    </cofactor>
</comment>
<keyword evidence="3" id="KW-0663">Pyridoxal phosphate</keyword>
<dbReference type="Pfam" id="PF00571">
    <property type="entry name" value="CBS"/>
    <property type="match status" value="2"/>
</dbReference>
<evidence type="ECO:0000256" key="3">
    <source>
        <dbReference type="ARBA" id="ARBA00022898"/>
    </source>
</evidence>
<dbReference type="Gene3D" id="3.40.50.1100">
    <property type="match status" value="2"/>
</dbReference>
<evidence type="ECO:0000259" key="5">
    <source>
        <dbReference type="PROSITE" id="PS51371"/>
    </source>
</evidence>
<dbReference type="PROSITE" id="PS51371">
    <property type="entry name" value="CBS"/>
    <property type="match status" value="1"/>
</dbReference>
<gene>
    <name evidence="6" type="ORF">EM308_07955</name>
</gene>
<dbReference type="EMBL" id="CP017479">
    <property type="protein sequence ID" value="AOW09441.1"/>
    <property type="molecule type" value="Genomic_DNA"/>
</dbReference>
<comment type="similarity">
    <text evidence="2">Belongs to the cysteine synthase/cystathionine beta-synthase family.</text>
</comment>
<sequence>MEYSENILGTIGNTPLVKLNKVTAEVKALVLAKVETFNPGNSVKDRMAVKMIEDAEADGRLKPGGTIIEGTSGNTGMGLALVAIVKGYKLICVMSDKQSKEKMDILRAVGAKVIVCPTDVEPTDPRSYYSVSKKLAEETPNSWYANQYDNLSNTVAHYEQTGPEIWKQTEGKITHFVVGVGTGGTISGVGKYLKEKNPNIKIWGIDTYGSVFKKYHETGIFDENEIYSYITEGIGEDILPKNVDFSIIDGFTKVTDKDAAIYTRKIALEEGVFVGNSAGAAIKGLLQLKEHFKPDDVVVVLFHDSGSRYVGKMFNDDWMRERGFLEEDYTKAEDVIKDHMDKQLIVVRTEELVSHAIERMRKHNISQLPVVDISGFVGSVDETDLFRSYIADKNVIDKPIKEVMGKAFPVVKLNTSIEKVSRLFTKENDAVLVDLENGHHQIITKSDIIKSMK</sequence>
<dbReference type="InterPro" id="IPR000644">
    <property type="entry name" value="CBS_dom"/>
</dbReference>
<dbReference type="InterPro" id="IPR001926">
    <property type="entry name" value="TrpB-like_PALP"/>
</dbReference>
<dbReference type="Proteomes" id="UP000175968">
    <property type="component" value="Chromosome"/>
</dbReference>
<dbReference type="GO" id="GO:0006535">
    <property type="term" value="P:cysteine biosynthetic process from serine"/>
    <property type="evidence" value="ECO:0007669"/>
    <property type="project" value="InterPro"/>
</dbReference>
<dbReference type="PANTHER" id="PTHR10314">
    <property type="entry name" value="CYSTATHIONINE BETA-SYNTHASE"/>
    <property type="match status" value="1"/>
</dbReference>
<name>A0AAC9I4W4_9FLAO</name>
<evidence type="ECO:0000313" key="7">
    <source>
        <dbReference type="Proteomes" id="UP000175968"/>
    </source>
</evidence>
<dbReference type="PROSITE" id="PS00901">
    <property type="entry name" value="CYS_SYNTHASE"/>
    <property type="match status" value="1"/>
</dbReference>
<organism evidence="6 7">
    <name type="scientific">Flavobacterium gilvum</name>
    <dbReference type="NCBI Taxonomy" id="1492737"/>
    <lineage>
        <taxon>Bacteria</taxon>
        <taxon>Pseudomonadati</taxon>
        <taxon>Bacteroidota</taxon>
        <taxon>Flavobacteriia</taxon>
        <taxon>Flavobacteriales</taxon>
        <taxon>Flavobacteriaceae</taxon>
        <taxon>Flavobacterium</taxon>
    </lineage>
</organism>
<dbReference type="SUPFAM" id="SSF53686">
    <property type="entry name" value="Tryptophan synthase beta subunit-like PLP-dependent enzymes"/>
    <property type="match status" value="1"/>
</dbReference>
<evidence type="ECO:0000256" key="2">
    <source>
        <dbReference type="ARBA" id="ARBA00007103"/>
    </source>
</evidence>
<protein>
    <submittedName>
        <fullName evidence="6">Cystathionine beta-synthase</fullName>
    </submittedName>
</protein>
<dbReference type="InterPro" id="IPR050214">
    <property type="entry name" value="Cys_Synth/Cystath_Beta-Synth"/>
</dbReference>
<feature type="domain" description="CBS" evidence="5">
    <location>
        <begin position="340"/>
        <end position="398"/>
    </location>
</feature>
<dbReference type="FunFam" id="3.40.50.1100:FF:000118">
    <property type="entry name" value="Related to CYS4-cystathionine beta-synthase"/>
    <property type="match status" value="1"/>
</dbReference>
<dbReference type="SUPFAM" id="SSF54631">
    <property type="entry name" value="CBS-domain pair"/>
    <property type="match status" value="1"/>
</dbReference>
<dbReference type="Gene3D" id="3.10.580.10">
    <property type="entry name" value="CBS-domain"/>
    <property type="match status" value="1"/>
</dbReference>
<dbReference type="AlphaFoldDB" id="A0AAC9I4W4"/>
<dbReference type="InterPro" id="IPR001216">
    <property type="entry name" value="P-phosphate_BS"/>
</dbReference>
<dbReference type="Pfam" id="PF00291">
    <property type="entry name" value="PALP"/>
    <property type="match status" value="1"/>
</dbReference>
<keyword evidence="7" id="KW-1185">Reference proteome</keyword>
<dbReference type="GO" id="GO:0016765">
    <property type="term" value="F:transferase activity, transferring alkyl or aryl (other than methyl) groups"/>
    <property type="evidence" value="ECO:0007669"/>
    <property type="project" value="UniProtKB-ARBA"/>
</dbReference>
<accession>A0AAC9I4W4</accession>
<dbReference type="KEGG" id="fgl:EM308_07955"/>
<dbReference type="SMART" id="SM00116">
    <property type="entry name" value="CBS"/>
    <property type="match status" value="2"/>
</dbReference>
<dbReference type="InterPro" id="IPR046342">
    <property type="entry name" value="CBS_dom_sf"/>
</dbReference>
<dbReference type="RefSeq" id="WP_035639386.1">
    <property type="nucleotide sequence ID" value="NZ_CP017479.1"/>
</dbReference>
<reference evidence="6 7" key="1">
    <citation type="submission" date="2016-10" db="EMBL/GenBank/DDBJ databases">
        <title>Flavobacterium gilvum sp. nov., isolated from stream water.</title>
        <authorList>
            <person name="Shin S.-K."/>
            <person name="Cho Y.-J."/>
            <person name="Yi H."/>
        </authorList>
    </citation>
    <scope>NUCLEOTIDE SEQUENCE [LARGE SCALE GENOMIC DNA]</scope>
    <source>
        <strain evidence="6 7">EM1308</strain>
    </source>
</reference>
<keyword evidence="4" id="KW-0129">CBS domain</keyword>
<evidence type="ECO:0000313" key="6">
    <source>
        <dbReference type="EMBL" id="AOW09441.1"/>
    </source>
</evidence>
<evidence type="ECO:0000256" key="1">
    <source>
        <dbReference type="ARBA" id="ARBA00001933"/>
    </source>
</evidence>
<evidence type="ECO:0000256" key="4">
    <source>
        <dbReference type="PROSITE-ProRule" id="PRU00703"/>
    </source>
</evidence>
<dbReference type="FunFam" id="3.40.50.1100:FF:000003">
    <property type="entry name" value="Cystathionine beta-synthase"/>
    <property type="match status" value="1"/>
</dbReference>
<proteinExistence type="inferred from homology"/>
<dbReference type="InterPro" id="IPR036052">
    <property type="entry name" value="TrpB-like_PALP_sf"/>
</dbReference>